<dbReference type="Proteomes" id="UP000182444">
    <property type="component" value="Chromosome 1E"/>
</dbReference>
<protein>
    <submittedName>
        <fullName evidence="1">Uncharacterized protein</fullName>
    </submittedName>
</protein>
<dbReference type="GO" id="GO:0005811">
    <property type="term" value="C:lipid droplet"/>
    <property type="evidence" value="ECO:0007669"/>
    <property type="project" value="TreeGrafter"/>
</dbReference>
<evidence type="ECO:0000313" key="3">
    <source>
        <dbReference type="Proteomes" id="UP000182444"/>
    </source>
</evidence>
<dbReference type="PANTHER" id="PTHR28153:SF1">
    <property type="entry name" value="DUF4484 DOMAIN-CONTAINING PROTEIN"/>
    <property type="match status" value="1"/>
</dbReference>
<organism evidence="1 3">
    <name type="scientific">Yarrowia lipolytica</name>
    <name type="common">Candida lipolytica</name>
    <dbReference type="NCBI Taxonomy" id="4952"/>
    <lineage>
        <taxon>Eukaryota</taxon>
        <taxon>Fungi</taxon>
        <taxon>Dikarya</taxon>
        <taxon>Ascomycota</taxon>
        <taxon>Saccharomycotina</taxon>
        <taxon>Dipodascomycetes</taxon>
        <taxon>Dipodascales</taxon>
        <taxon>Dipodascales incertae sedis</taxon>
        <taxon>Yarrowia</taxon>
    </lineage>
</organism>
<dbReference type="RefSeq" id="XP_503546.1">
    <property type="nucleotide sequence ID" value="XM_503546.1"/>
</dbReference>
<sequence>MQLFYATFDVKLGHSILKGFGEGLGGVEYKAIPSSFQQDDVVYLSHNGQPGVAVVVDRNIGNNEGERRNTVFALGVLVDEPWNYLNILDTTMKALEKGDEVKVLNGLWSLLTKGPKPMAPERHPIYALVPLLTMIGPEFFEIHRQTLLRNRLLIVLDHDTGITLEQATSLVYILGLLGASSDTLPELNLQYNVTVQDSERLAKMNNYLAITSDTIMLHRKSDHDVAVQLSNDGVQITNYGFPSQRDSRRYHVLTHFIKAVREEGRGPAFQQLLSQAHHSQPCPTSAKKPLWRQFYEVLANNMLWLASAGEISTIEDEQYLEGLEFDDEDDDSLTLEVLLVGYFQQITNRLNATVQSLVTRDLYRENHHTLTLAHADVLQTGLEMYNSHDEKFLHDYVERWWNTDINVSYLGLFKCC</sequence>
<dbReference type="InterPro" id="IPR018626">
    <property type="entry name" value="LCHN/Anr2"/>
</dbReference>
<dbReference type="InterPro" id="IPR053056">
    <property type="entry name" value="Lipid_Metab_Assoc_Protein"/>
</dbReference>
<dbReference type="GeneID" id="2912202"/>
<evidence type="ECO:0000313" key="1">
    <source>
        <dbReference type="EMBL" id="AOW04950.1"/>
    </source>
</evidence>
<dbReference type="KEGG" id="yli:2912202"/>
<gene>
    <name evidence="2" type="ORF">B0I71DRAFT_133259</name>
    <name evidence="1" type="ORF">YALI1_E05538g</name>
</gene>
<dbReference type="EMBL" id="CP017557">
    <property type="protein sequence ID" value="AOW04950.1"/>
    <property type="molecule type" value="Genomic_DNA"/>
</dbReference>
<dbReference type="VEuPathDB" id="FungiDB:YALI1_E05538g"/>
<name>A0A1H6Q500_YARLL</name>
<accession>A0A1H6Q500</accession>
<dbReference type="PANTHER" id="PTHR28153">
    <property type="entry name" value="PROTEIN, PUTATIVE-RELATED"/>
    <property type="match status" value="1"/>
</dbReference>
<dbReference type="Proteomes" id="UP000256601">
    <property type="component" value="Unassembled WGS sequence"/>
</dbReference>
<dbReference type="EMBL" id="KZ859013">
    <property type="protein sequence ID" value="RDW25103.1"/>
    <property type="molecule type" value="Genomic_DNA"/>
</dbReference>
<dbReference type="VEuPathDB" id="FungiDB:YALI0_E04554g"/>
<proteinExistence type="predicted"/>
<dbReference type="Pfam" id="PF09804">
    <property type="entry name" value="DENND11"/>
    <property type="match status" value="2"/>
</dbReference>
<evidence type="ECO:0000313" key="2">
    <source>
        <dbReference type="EMBL" id="RDW25103.1"/>
    </source>
</evidence>
<reference evidence="2 4" key="2">
    <citation type="submission" date="2018-07" db="EMBL/GenBank/DDBJ databases">
        <title>Draft Genome Assemblies for Five Robust Yarrowia lipolytica Strains Exhibiting High Lipid Production and Pentose Sugar Utilization and Sugar Alcohol Secretion from Undetoxified Lignocellulosic Biomass Hydrolysates.</title>
        <authorList>
            <consortium name="DOE Joint Genome Institute"/>
            <person name="Walker C."/>
            <person name="Ryu S."/>
            <person name="Na H."/>
            <person name="Zane M."/>
            <person name="LaButti K."/>
            <person name="Lipzen A."/>
            <person name="Haridas S."/>
            <person name="Barry K."/>
            <person name="Grigoriev I.V."/>
            <person name="Quarterman J."/>
            <person name="Slininger P."/>
            <person name="Dien B."/>
            <person name="Trinh C.T."/>
        </authorList>
    </citation>
    <scope>NUCLEOTIDE SEQUENCE [LARGE SCALE GENOMIC DNA]</scope>
    <source>
        <strain evidence="2 4">YB392</strain>
    </source>
</reference>
<dbReference type="OrthoDB" id="2152680at2759"/>
<reference evidence="1 3" key="1">
    <citation type="journal article" date="2016" name="PLoS ONE">
        <title>Sequence Assembly of Yarrowia lipolytica Strain W29/CLIB89 Shows Transposable Element Diversity.</title>
        <authorList>
            <person name="Magnan C."/>
            <person name="Yu J."/>
            <person name="Chang I."/>
            <person name="Jahn E."/>
            <person name="Kanomata Y."/>
            <person name="Wu J."/>
            <person name="Zeller M."/>
            <person name="Oakes M."/>
            <person name="Baldi P."/>
            <person name="Sandmeyer S."/>
        </authorList>
    </citation>
    <scope>NUCLEOTIDE SEQUENCE [LARGE SCALE GENOMIC DNA]</scope>
    <source>
        <strain evidence="1">CLIB89</strain>
        <strain evidence="3">CLIB89(W29)</strain>
    </source>
</reference>
<dbReference type="AlphaFoldDB" id="A0A1H6Q500"/>
<evidence type="ECO:0000313" key="4">
    <source>
        <dbReference type="Proteomes" id="UP000256601"/>
    </source>
</evidence>